<dbReference type="SUPFAM" id="SSF55073">
    <property type="entry name" value="Nucleotide cyclase"/>
    <property type="match status" value="1"/>
</dbReference>
<dbReference type="NCBIfam" id="TIGR00254">
    <property type="entry name" value="GGDEF"/>
    <property type="match status" value="1"/>
</dbReference>
<dbReference type="InterPro" id="IPR029787">
    <property type="entry name" value="Nucleotide_cyclase"/>
</dbReference>
<evidence type="ECO:0000313" key="4">
    <source>
        <dbReference type="Proteomes" id="UP000316562"/>
    </source>
</evidence>
<protein>
    <submittedName>
        <fullName evidence="3">GGDEF domain-containing protein</fullName>
    </submittedName>
</protein>
<feature type="transmembrane region" description="Helical" evidence="1">
    <location>
        <begin position="34"/>
        <end position="56"/>
    </location>
</feature>
<dbReference type="PANTHER" id="PTHR45138">
    <property type="entry name" value="REGULATORY COMPONENTS OF SENSORY TRANSDUCTION SYSTEM"/>
    <property type="match status" value="1"/>
</dbReference>
<dbReference type="InterPro" id="IPR000160">
    <property type="entry name" value="GGDEF_dom"/>
</dbReference>
<keyword evidence="1" id="KW-1133">Transmembrane helix</keyword>
<gene>
    <name evidence="3" type="ORF">EVJ46_01460</name>
</gene>
<dbReference type="AlphaFoldDB" id="A0A519BI28"/>
<keyword evidence="1" id="KW-0472">Membrane</keyword>
<dbReference type="Proteomes" id="UP000316562">
    <property type="component" value="Unassembled WGS sequence"/>
</dbReference>
<evidence type="ECO:0000256" key="1">
    <source>
        <dbReference type="SAM" id="Phobius"/>
    </source>
</evidence>
<dbReference type="Pfam" id="PF00990">
    <property type="entry name" value="GGDEF"/>
    <property type="match status" value="1"/>
</dbReference>
<name>A0A519BI28_ACIG2</name>
<keyword evidence="1" id="KW-0812">Transmembrane</keyword>
<evidence type="ECO:0000259" key="2">
    <source>
        <dbReference type="PROSITE" id="PS50887"/>
    </source>
</evidence>
<dbReference type="InterPro" id="IPR043128">
    <property type="entry name" value="Rev_trsase/Diguanyl_cyclase"/>
</dbReference>
<dbReference type="GO" id="GO:0052621">
    <property type="term" value="F:diguanylate cyclase activity"/>
    <property type="evidence" value="ECO:0007669"/>
    <property type="project" value="TreeGrafter"/>
</dbReference>
<dbReference type="PANTHER" id="PTHR45138:SF6">
    <property type="entry name" value="DIGUANYLATE CYCLASE DGCN"/>
    <property type="match status" value="1"/>
</dbReference>
<organism evidence="3 4">
    <name type="scientific">Acididesulfobacter guangdongensis</name>
    <dbReference type="NCBI Taxonomy" id="2597225"/>
    <lineage>
        <taxon>Bacteria</taxon>
        <taxon>Deltaproteobacteria</taxon>
        <taxon>Candidatus Acidulodesulfobacterales</taxon>
        <taxon>Candidatus Acididesulfobacter</taxon>
    </lineage>
</organism>
<reference evidence="3 4" key="1">
    <citation type="journal article" date="2019" name="ISME J.">
        <title>Insights into ecological role of a new deltaproteobacterial order Candidatus Acidulodesulfobacterales by metagenomics and metatranscriptomics.</title>
        <authorList>
            <person name="Tan S."/>
            <person name="Liu J."/>
            <person name="Fang Y."/>
            <person name="Hedlund B.P."/>
            <person name="Lian Z.H."/>
            <person name="Huang L.Y."/>
            <person name="Li J.T."/>
            <person name="Huang L.N."/>
            <person name="Li W.J."/>
            <person name="Jiang H.C."/>
            <person name="Dong H.L."/>
            <person name="Shu W.S."/>
        </authorList>
    </citation>
    <scope>NUCLEOTIDE SEQUENCE [LARGE SCALE GENOMIC DNA]</scope>
    <source>
        <strain evidence="3">AP2</strain>
    </source>
</reference>
<dbReference type="GO" id="GO:0005886">
    <property type="term" value="C:plasma membrane"/>
    <property type="evidence" value="ECO:0007669"/>
    <property type="project" value="TreeGrafter"/>
</dbReference>
<dbReference type="InterPro" id="IPR050469">
    <property type="entry name" value="Diguanylate_Cyclase"/>
</dbReference>
<proteinExistence type="predicted"/>
<sequence>MNNNNKIKDCEYSGFKFIKELTEVADQNKTLEEVLHFVNINFDFVFGAAAIMFLSIKNDKEIKLISSRGIAHEYAVKIQSDTDENYAEHLIGMFNNNKSFYANLNDGSSESNYIKTIDFEHKNIKELYAYQFASEYDKNNVSTIAVVYSVQGFKNSADCTDVDKKHTFDIIFSILSYIIKIKKFDEEILECSKFDNISGLYNFKYFHQRLFEETLKANSEHGIMSITLMSINKLNEFNSISGHKAGDTVIGFIGSLIQKHIRTYDVAARYGNKIIICFPNLNKTDAKKIISAIFLEAQDYFIKQNNSIISMNAGIAQYPDDGGTERITIDLAESRRFEARRNSKWNII</sequence>
<dbReference type="EMBL" id="SGBC01000001">
    <property type="protein sequence ID" value="RZD16933.1"/>
    <property type="molecule type" value="Genomic_DNA"/>
</dbReference>
<comment type="caution">
    <text evidence="3">The sequence shown here is derived from an EMBL/GenBank/DDBJ whole genome shotgun (WGS) entry which is preliminary data.</text>
</comment>
<evidence type="ECO:0000313" key="3">
    <source>
        <dbReference type="EMBL" id="RZD16933.1"/>
    </source>
</evidence>
<dbReference type="SMART" id="SM00267">
    <property type="entry name" value="GGDEF"/>
    <property type="match status" value="1"/>
</dbReference>
<dbReference type="CDD" id="cd01949">
    <property type="entry name" value="GGDEF"/>
    <property type="match status" value="1"/>
</dbReference>
<dbReference type="GO" id="GO:1902201">
    <property type="term" value="P:negative regulation of bacterial-type flagellum-dependent cell motility"/>
    <property type="evidence" value="ECO:0007669"/>
    <property type="project" value="TreeGrafter"/>
</dbReference>
<dbReference type="PROSITE" id="PS50887">
    <property type="entry name" value="GGDEF"/>
    <property type="match status" value="1"/>
</dbReference>
<accession>A0A519BI28</accession>
<feature type="domain" description="GGDEF" evidence="2">
    <location>
        <begin position="222"/>
        <end position="348"/>
    </location>
</feature>
<dbReference type="Gene3D" id="3.30.70.270">
    <property type="match status" value="1"/>
</dbReference>
<dbReference type="GO" id="GO:0043709">
    <property type="term" value="P:cell adhesion involved in single-species biofilm formation"/>
    <property type="evidence" value="ECO:0007669"/>
    <property type="project" value="TreeGrafter"/>
</dbReference>